<dbReference type="RefSeq" id="WP_013347048.1">
    <property type="nucleotide sequence ID" value="NC_014541.1"/>
</dbReference>
<keyword evidence="1" id="KW-0812">Transmembrane</keyword>
<dbReference type="EMBL" id="CP002209">
    <property type="protein sequence ID" value="ADN77742.1"/>
    <property type="molecule type" value="Genomic_DNA"/>
</dbReference>
<dbReference type="Pfam" id="PF00563">
    <property type="entry name" value="EAL"/>
    <property type="match status" value="1"/>
</dbReference>
<dbReference type="HOGENOM" id="CLU_000445_109_1_6"/>
<evidence type="ECO:0000256" key="1">
    <source>
        <dbReference type="SAM" id="Phobius"/>
    </source>
</evidence>
<accession>E1SNT5</accession>
<dbReference type="GO" id="GO:0071111">
    <property type="term" value="F:cyclic-guanylate-specific phosphodiesterase activity"/>
    <property type="evidence" value="ECO:0007669"/>
    <property type="project" value="InterPro"/>
</dbReference>
<dbReference type="InterPro" id="IPR003660">
    <property type="entry name" value="HAMP_dom"/>
</dbReference>
<dbReference type="Gene3D" id="3.30.110.200">
    <property type="match status" value="1"/>
</dbReference>
<reference evidence="4 5" key="1">
    <citation type="journal article" date="2010" name="Stand. Genomic Sci.">
        <title>Complete genome sequence of Ferrimonas balearica type strain (PAT).</title>
        <authorList>
            <person name="Nolan M."/>
            <person name="Sikorski J."/>
            <person name="Davenport K."/>
            <person name="Lucas S."/>
            <person name="Glavina Del Rio T."/>
            <person name="Tice H."/>
            <person name="Cheng J."/>
            <person name="Goodwin L."/>
            <person name="Pitluck S."/>
            <person name="Liolios K."/>
            <person name="Ivanova N."/>
            <person name="Mavromatis K."/>
            <person name="Ovchinnikova G."/>
            <person name="Pati A."/>
            <person name="Chen A."/>
            <person name="Palaniappan K."/>
            <person name="Land M."/>
            <person name="Hauser L."/>
            <person name="Chang Y."/>
            <person name="Jeffries C."/>
            <person name="Tapia R."/>
            <person name="Brettin T."/>
            <person name="Detter J."/>
            <person name="Han C."/>
            <person name="Yasawong M."/>
            <person name="Rohde M."/>
            <person name="Tindall B."/>
            <person name="Goker M."/>
            <person name="Woyke T."/>
            <person name="Bristow J."/>
            <person name="Eisen J."/>
            <person name="Markowitz V."/>
            <person name="Hugenholtz P."/>
            <person name="Kyrpides N."/>
            <person name="Klenk H."/>
            <person name="Lapidus A."/>
        </authorList>
    </citation>
    <scope>NUCLEOTIDE SEQUENCE [LARGE SCALE GENOMIC DNA]</scope>
    <source>
        <strain evidence="5">DSM 9799 / CCM 4581 / KCTC 23876 / PAT</strain>
    </source>
</reference>
<dbReference type="Gene3D" id="3.20.20.450">
    <property type="entry name" value="EAL domain"/>
    <property type="match status" value="1"/>
</dbReference>
<keyword evidence="1" id="KW-0472">Membrane</keyword>
<dbReference type="InterPro" id="IPR050706">
    <property type="entry name" value="Cyclic-di-GMP_PDE-like"/>
</dbReference>
<dbReference type="SMART" id="SM00052">
    <property type="entry name" value="EAL"/>
    <property type="match status" value="1"/>
</dbReference>
<name>E1SNT5_FERBD</name>
<feature type="transmembrane region" description="Helical" evidence="1">
    <location>
        <begin position="6"/>
        <end position="27"/>
    </location>
</feature>
<dbReference type="OrthoDB" id="5894408at2"/>
<dbReference type="InterPro" id="IPR042461">
    <property type="entry name" value="LapD_MoxY_peri_C"/>
</dbReference>
<dbReference type="GeneID" id="67183751"/>
<feature type="transmembrane region" description="Helical" evidence="1">
    <location>
        <begin position="152"/>
        <end position="171"/>
    </location>
</feature>
<feature type="domain" description="EAL" evidence="2">
    <location>
        <begin position="403"/>
        <end position="639"/>
    </location>
</feature>
<dbReference type="PANTHER" id="PTHR33121">
    <property type="entry name" value="CYCLIC DI-GMP PHOSPHODIESTERASE PDEF"/>
    <property type="match status" value="1"/>
</dbReference>
<organism evidence="4 5">
    <name type="scientific">Ferrimonas balearica (strain DSM 9799 / CCM 4581 / KCTC 23876 / PAT)</name>
    <dbReference type="NCBI Taxonomy" id="550540"/>
    <lineage>
        <taxon>Bacteria</taxon>
        <taxon>Pseudomonadati</taxon>
        <taxon>Pseudomonadota</taxon>
        <taxon>Gammaproteobacteria</taxon>
        <taxon>Alteromonadales</taxon>
        <taxon>Ferrimonadaceae</taxon>
        <taxon>Ferrimonas</taxon>
    </lineage>
</organism>
<dbReference type="eggNOG" id="COG2200">
    <property type="taxonomic scope" value="Bacteria"/>
</dbReference>
<dbReference type="CDD" id="cd01948">
    <property type="entry name" value="EAL"/>
    <property type="match status" value="1"/>
</dbReference>
<evidence type="ECO:0000259" key="2">
    <source>
        <dbReference type="PROSITE" id="PS50883"/>
    </source>
</evidence>
<dbReference type="Pfam" id="PF16448">
    <property type="entry name" value="LapD_MoxY_N"/>
    <property type="match status" value="1"/>
</dbReference>
<dbReference type="PROSITE" id="PS50885">
    <property type="entry name" value="HAMP"/>
    <property type="match status" value="1"/>
</dbReference>
<dbReference type="AlphaFoldDB" id="E1SNT5"/>
<feature type="domain" description="HAMP" evidence="3">
    <location>
        <begin position="172"/>
        <end position="224"/>
    </location>
</feature>
<gene>
    <name evidence="4" type="ordered locus">Fbal_3545</name>
</gene>
<sequence>MTLFRLLLIALVVLVGSLTASSLWLYLRTTQDYLSQQLAVHGADTATSLGLSLAPVLQAEDWVLAGSMVDAINDSGEYSLLVVEETEGDRRIARQSVFYGEDTPSWFRRMFPLQAPVMTTEVSGGWVTVATLQVQASPARAQDHLWQLTKHLLWVALVLAAIAIALGALLLRRVLEPLQAARRQADGIRKRRYLRQPELPRIRELRSLVLAMNQMVSTSEALFKEQCQRIERLRQQTQLDADTGLGNLSRARNRLGQLTKDREMAGGMVARLHLVGLDKVELARGVDGEQTLMQQLADILNEWVLKLPSARAYRTGFADFLLLLPGSGPSDLAQWESELRQRVLVALRQWGGQRVLLVANTYALNANPVEVEAELEGLLSEALGHNDDSLYLLGEAGAGGGYSLQQQEQQLSRLLSQAPRLLAQPIHDRDGQALFEEVLARFHDGERWLSPGPVMVMVARQQRHQTLDLLVLDTLLARLPEQRPLSVNLTVESVLDPLFLPALRRRLLNHHGQLALELPERAYLVEPELTSRFIEAMAAMSVPVWLDHTTPAGLPLLMQPGLTGIKLDAAYTRDTQHDGTALVEMMVAAAHARGILVVAEQVEDAGLARQLWQLGVDGVQGFAVLAPRPLGPEDGPAPV</sequence>
<dbReference type="PROSITE" id="PS50883">
    <property type="entry name" value="EAL"/>
    <property type="match status" value="1"/>
</dbReference>
<dbReference type="STRING" id="550540.Fbal_3545"/>
<evidence type="ECO:0000313" key="4">
    <source>
        <dbReference type="EMBL" id="ADN77742.1"/>
    </source>
</evidence>
<dbReference type="Gene3D" id="3.30.70.270">
    <property type="match status" value="1"/>
</dbReference>
<dbReference type="PANTHER" id="PTHR33121:SF79">
    <property type="entry name" value="CYCLIC DI-GMP PHOSPHODIESTERASE PDED-RELATED"/>
    <property type="match status" value="1"/>
</dbReference>
<keyword evidence="5" id="KW-1185">Reference proteome</keyword>
<dbReference type="InterPro" id="IPR035919">
    <property type="entry name" value="EAL_sf"/>
</dbReference>
<evidence type="ECO:0000259" key="3">
    <source>
        <dbReference type="PROSITE" id="PS50885"/>
    </source>
</evidence>
<dbReference type="eggNOG" id="COG2199">
    <property type="taxonomic scope" value="Bacteria"/>
</dbReference>
<dbReference type="KEGG" id="fbl:Fbal_3545"/>
<dbReference type="InterPro" id="IPR043128">
    <property type="entry name" value="Rev_trsase/Diguanyl_cyclase"/>
</dbReference>
<dbReference type="Proteomes" id="UP000006683">
    <property type="component" value="Chromosome"/>
</dbReference>
<dbReference type="Gene3D" id="6.20.270.20">
    <property type="entry name" value="LapD/MoxY periplasmic domain"/>
    <property type="match status" value="1"/>
</dbReference>
<proteinExistence type="predicted"/>
<protein>
    <submittedName>
        <fullName evidence="4">Diguanylate phosphodiesterase</fullName>
    </submittedName>
</protein>
<dbReference type="GO" id="GO:0007165">
    <property type="term" value="P:signal transduction"/>
    <property type="evidence" value="ECO:0007669"/>
    <property type="project" value="InterPro"/>
</dbReference>
<dbReference type="GO" id="GO:0016020">
    <property type="term" value="C:membrane"/>
    <property type="evidence" value="ECO:0007669"/>
    <property type="project" value="InterPro"/>
</dbReference>
<keyword evidence="1" id="KW-1133">Transmembrane helix</keyword>
<dbReference type="InterPro" id="IPR032244">
    <property type="entry name" value="LapD_MoxY_N"/>
</dbReference>
<dbReference type="SUPFAM" id="SSF141868">
    <property type="entry name" value="EAL domain-like"/>
    <property type="match status" value="1"/>
</dbReference>
<evidence type="ECO:0000313" key="5">
    <source>
        <dbReference type="Proteomes" id="UP000006683"/>
    </source>
</evidence>
<dbReference type="InterPro" id="IPR001633">
    <property type="entry name" value="EAL_dom"/>
</dbReference>